<feature type="region of interest" description="Disordered" evidence="1">
    <location>
        <begin position="139"/>
        <end position="160"/>
    </location>
</feature>
<dbReference type="InterPro" id="IPR046150">
    <property type="entry name" value="DUF6152"/>
</dbReference>
<evidence type="ECO:0000313" key="3">
    <source>
        <dbReference type="EMBL" id="MBA0085806.1"/>
    </source>
</evidence>
<organism evidence="3 4">
    <name type="scientific">Candidatus Acidiferrum panamense</name>
    <dbReference type="NCBI Taxonomy" id="2741543"/>
    <lineage>
        <taxon>Bacteria</taxon>
        <taxon>Pseudomonadati</taxon>
        <taxon>Acidobacteriota</taxon>
        <taxon>Terriglobia</taxon>
        <taxon>Candidatus Acidiferrales</taxon>
        <taxon>Candidatus Acidiferrum</taxon>
    </lineage>
</organism>
<feature type="signal peptide" evidence="2">
    <location>
        <begin position="1"/>
        <end position="22"/>
    </location>
</feature>
<gene>
    <name evidence="3" type="ORF">HRJ53_12480</name>
</gene>
<keyword evidence="4" id="KW-1185">Reference proteome</keyword>
<accession>A0A7V8NR13</accession>
<sequence>MTRLHKMVFTLGAGLLLLPALSWGHHGSAISYDTAHLWTTWATVTEFNYLNPHPSMTFDRVTKDGKTEHWVAELLTNPSELVRAGWTKSRSVEALKPGTRVKLYVGTSRAGGFSGIVMKIENEQGENIVGTRANATGVELDGVPGGLQPSGADKLPGKED</sequence>
<evidence type="ECO:0000313" key="4">
    <source>
        <dbReference type="Proteomes" id="UP000567293"/>
    </source>
</evidence>
<protein>
    <submittedName>
        <fullName evidence="3">Uncharacterized protein</fullName>
    </submittedName>
</protein>
<dbReference type="Proteomes" id="UP000567293">
    <property type="component" value="Unassembled WGS sequence"/>
</dbReference>
<dbReference type="EMBL" id="JACDQQ010001219">
    <property type="protein sequence ID" value="MBA0085806.1"/>
    <property type="molecule type" value="Genomic_DNA"/>
</dbReference>
<feature type="chain" id="PRO_5031549168" evidence="2">
    <location>
        <begin position="23"/>
        <end position="160"/>
    </location>
</feature>
<reference evidence="3" key="1">
    <citation type="submission" date="2020-06" db="EMBL/GenBank/DDBJ databases">
        <title>Legume-microbial interactions unlock mineral nutrients during tropical forest succession.</title>
        <authorList>
            <person name="Epihov D.Z."/>
        </authorList>
    </citation>
    <scope>NUCLEOTIDE SEQUENCE [LARGE SCALE GENOMIC DNA]</scope>
    <source>
        <strain evidence="3">Pan2503</strain>
    </source>
</reference>
<evidence type="ECO:0000256" key="1">
    <source>
        <dbReference type="SAM" id="MobiDB-lite"/>
    </source>
</evidence>
<dbReference type="Pfam" id="PF19649">
    <property type="entry name" value="DUF6152"/>
    <property type="match status" value="1"/>
</dbReference>
<name>A0A7V8NR13_9BACT</name>
<proteinExistence type="predicted"/>
<evidence type="ECO:0000256" key="2">
    <source>
        <dbReference type="SAM" id="SignalP"/>
    </source>
</evidence>
<comment type="caution">
    <text evidence="3">The sequence shown here is derived from an EMBL/GenBank/DDBJ whole genome shotgun (WGS) entry which is preliminary data.</text>
</comment>
<dbReference type="AlphaFoldDB" id="A0A7V8NR13"/>
<keyword evidence="2" id="KW-0732">Signal</keyword>